<feature type="signal peptide" evidence="2">
    <location>
        <begin position="1"/>
        <end position="20"/>
    </location>
</feature>
<feature type="domain" description="Dipeptidylpeptidase IV N-terminal" evidence="4">
    <location>
        <begin position="90"/>
        <end position="434"/>
    </location>
</feature>
<accession>A0AAP2DT22</accession>
<dbReference type="GO" id="GO:0006508">
    <property type="term" value="P:proteolysis"/>
    <property type="evidence" value="ECO:0007669"/>
    <property type="project" value="InterPro"/>
</dbReference>
<evidence type="ECO:0000259" key="3">
    <source>
        <dbReference type="Pfam" id="PF00326"/>
    </source>
</evidence>
<organism evidence="5 6">
    <name type="scientific">Dawidia cretensis</name>
    <dbReference type="NCBI Taxonomy" id="2782350"/>
    <lineage>
        <taxon>Bacteria</taxon>
        <taxon>Pseudomonadati</taxon>
        <taxon>Bacteroidota</taxon>
        <taxon>Cytophagia</taxon>
        <taxon>Cytophagales</taxon>
        <taxon>Chryseotaleaceae</taxon>
        <taxon>Dawidia</taxon>
    </lineage>
</organism>
<dbReference type="PANTHER" id="PTHR11731">
    <property type="entry name" value="PROTEASE FAMILY S9B,C DIPEPTIDYL-PEPTIDASE IV-RELATED"/>
    <property type="match status" value="1"/>
</dbReference>
<dbReference type="FunFam" id="3.40.50.1820:FF:000003">
    <property type="entry name" value="Dipeptidyl peptidase 4"/>
    <property type="match status" value="1"/>
</dbReference>
<evidence type="ECO:0000313" key="6">
    <source>
        <dbReference type="Proteomes" id="UP001319080"/>
    </source>
</evidence>
<evidence type="ECO:0000259" key="4">
    <source>
        <dbReference type="Pfam" id="PF00930"/>
    </source>
</evidence>
<dbReference type="SUPFAM" id="SSF82171">
    <property type="entry name" value="DPP6 N-terminal domain-like"/>
    <property type="match status" value="1"/>
</dbReference>
<protein>
    <submittedName>
        <fullName evidence="5">DPP IV N-terminal domain-containing protein</fullName>
    </submittedName>
</protein>
<keyword evidence="2" id="KW-0732">Signal</keyword>
<dbReference type="InterPro" id="IPR029058">
    <property type="entry name" value="AB_hydrolase_fold"/>
</dbReference>
<dbReference type="InterPro" id="IPR001375">
    <property type="entry name" value="Peptidase_S9_cat"/>
</dbReference>
<evidence type="ECO:0000256" key="2">
    <source>
        <dbReference type="SAM" id="SignalP"/>
    </source>
</evidence>
<dbReference type="GO" id="GO:0008239">
    <property type="term" value="F:dipeptidyl-peptidase activity"/>
    <property type="evidence" value="ECO:0007669"/>
    <property type="project" value="TreeGrafter"/>
</dbReference>
<feature type="chain" id="PRO_5042853079" evidence="2">
    <location>
        <begin position="21"/>
        <end position="721"/>
    </location>
</feature>
<dbReference type="RefSeq" id="WP_254082410.1">
    <property type="nucleotide sequence ID" value="NZ_JAHESE010000001.1"/>
</dbReference>
<dbReference type="SUPFAM" id="SSF53474">
    <property type="entry name" value="alpha/beta-Hydrolases"/>
    <property type="match status" value="1"/>
</dbReference>
<gene>
    <name evidence="5" type="ORF">KK062_01230</name>
</gene>
<dbReference type="Pfam" id="PF00930">
    <property type="entry name" value="DPPIV_N"/>
    <property type="match status" value="1"/>
</dbReference>
<dbReference type="Gene3D" id="3.40.50.1820">
    <property type="entry name" value="alpha/beta hydrolase"/>
    <property type="match status" value="1"/>
</dbReference>
<dbReference type="InterPro" id="IPR002469">
    <property type="entry name" value="Peptidase_S9B_N"/>
</dbReference>
<dbReference type="PANTHER" id="PTHR11731:SF193">
    <property type="entry name" value="DIPEPTIDYL PEPTIDASE 9"/>
    <property type="match status" value="1"/>
</dbReference>
<reference evidence="5 6" key="1">
    <citation type="submission" date="2021-05" db="EMBL/GenBank/DDBJ databases">
        <title>A Polyphasic approach of four new species of the genus Ohtaekwangia: Ohtaekwangia histidinii sp. nov., Ohtaekwangia cretensis sp. nov., Ohtaekwangia indiensis sp. nov., Ohtaekwangia reichenbachii sp. nov. from diverse environment.</title>
        <authorList>
            <person name="Octaviana S."/>
        </authorList>
    </citation>
    <scope>NUCLEOTIDE SEQUENCE [LARGE SCALE GENOMIC DNA]</scope>
    <source>
        <strain evidence="5 6">PWU5</strain>
    </source>
</reference>
<feature type="domain" description="Peptidase S9 prolyl oligopeptidase catalytic" evidence="3">
    <location>
        <begin position="527"/>
        <end position="720"/>
    </location>
</feature>
<keyword evidence="6" id="KW-1185">Reference proteome</keyword>
<dbReference type="Gene3D" id="2.140.10.30">
    <property type="entry name" value="Dipeptidylpeptidase IV, N-terminal domain"/>
    <property type="match status" value="1"/>
</dbReference>
<dbReference type="Proteomes" id="UP001319080">
    <property type="component" value="Unassembled WGS sequence"/>
</dbReference>
<dbReference type="EMBL" id="JAHESE010000001">
    <property type="protein sequence ID" value="MBT1706821.1"/>
    <property type="molecule type" value="Genomic_DNA"/>
</dbReference>
<proteinExistence type="predicted"/>
<keyword evidence="1" id="KW-0325">Glycoprotein</keyword>
<evidence type="ECO:0000256" key="1">
    <source>
        <dbReference type="ARBA" id="ARBA00023180"/>
    </source>
</evidence>
<sequence>MRLILISCLVVAFYASSAQRQIAVEDFTVRNTFAQKSVYGINWMKNGQFYSSLKDNKVVKYSVTTGQPVETIVDGGALSPALRIDDYSLSADETKVLVLTNVESIYRHSFTAQYFVYDVAQKTVKPLSGNGKQSYAAFAPDGSKVAFVRENNLFYVTLADMQEVQVTTDGKFNHIINGTTDWVYEEEFSFVDGFHWSPDGKRLAYYRFDESGVHEYNLQRWGKTLYPTDYRFKYPKAGEANSIVEIWVYDLGSKQKVKADIGGETDIYIPRIKWTNDAQLLSVRRLNRLQNSLDVLHVNAATGASRIVLNEKSETYVDLDFIDNLLYLENGTQFIHASERSGYKHLYLYDMNGKLVRQLTQGNFEIADVVGVDEKGKVLYFTSTEVSPRERYLYSLSFDGKKKARLSAAPGTHRINMSSDYQFYIDYYSQAAKPQVVSLYKTKGNAVLKVLENNEALVKAQEEYGFAGKEFFTFKAADGTTMLDGFFLKPRNFDASKKYPVLVYQYSGPGSQQVTDSWGGSHFIFHQILVQKGYIVAIIDPRGTGARGEHFKKLTYKQLGKYELEDHLAGAKYLASLPFIDPSRIGIWGWSFGGYMSSLAMTKGAGVFKMGIAVAPVTNWRFYDNIYTERFQQTPQLNASGYDDNSPSTYAKNLQGNFLLIHGTGDDNVHFQNSVVLQEALINAGKKFRSFYYPDKHHGIQGGPTRLHLYSMMVDYVVESL</sequence>
<evidence type="ECO:0000313" key="5">
    <source>
        <dbReference type="EMBL" id="MBT1706821.1"/>
    </source>
</evidence>
<comment type="caution">
    <text evidence="5">The sequence shown here is derived from an EMBL/GenBank/DDBJ whole genome shotgun (WGS) entry which is preliminary data.</text>
</comment>
<dbReference type="InterPro" id="IPR050278">
    <property type="entry name" value="Serine_Prot_S9B/DPPIV"/>
</dbReference>
<dbReference type="Pfam" id="PF00326">
    <property type="entry name" value="Peptidase_S9"/>
    <property type="match status" value="1"/>
</dbReference>
<name>A0AAP2DT22_9BACT</name>
<dbReference type="AlphaFoldDB" id="A0AAP2DT22"/>
<dbReference type="GO" id="GO:0008236">
    <property type="term" value="F:serine-type peptidase activity"/>
    <property type="evidence" value="ECO:0007669"/>
    <property type="project" value="InterPro"/>
</dbReference>